<feature type="transmembrane region" description="Helical" evidence="1">
    <location>
        <begin position="335"/>
        <end position="357"/>
    </location>
</feature>
<feature type="transmembrane region" description="Helical" evidence="1">
    <location>
        <begin position="242"/>
        <end position="259"/>
    </location>
</feature>
<evidence type="ECO:0000256" key="1">
    <source>
        <dbReference type="SAM" id="Phobius"/>
    </source>
</evidence>
<feature type="transmembrane region" description="Helical" evidence="1">
    <location>
        <begin position="208"/>
        <end position="230"/>
    </location>
</feature>
<feature type="transmembrane region" description="Helical" evidence="1">
    <location>
        <begin position="49"/>
        <end position="70"/>
    </location>
</feature>
<dbReference type="RefSeq" id="WP_163241496.1">
    <property type="nucleotide sequence ID" value="NZ_CP082780.1"/>
</dbReference>
<dbReference type="Proteomes" id="UP000472971">
    <property type="component" value="Unassembled WGS sequence"/>
</dbReference>
<evidence type="ECO:0000313" key="3">
    <source>
        <dbReference type="EMBL" id="MBA4536876.1"/>
    </source>
</evidence>
<proteinExistence type="predicted"/>
<evidence type="ECO:0000313" key="4">
    <source>
        <dbReference type="EMBL" id="NEY81243.1"/>
    </source>
</evidence>
<dbReference type="Pfam" id="PF04235">
    <property type="entry name" value="DUF418"/>
    <property type="match status" value="1"/>
</dbReference>
<feature type="transmembrane region" description="Helical" evidence="1">
    <location>
        <begin position="308"/>
        <end position="329"/>
    </location>
</feature>
<evidence type="ECO:0000259" key="2">
    <source>
        <dbReference type="Pfam" id="PF04235"/>
    </source>
</evidence>
<dbReference type="EMBL" id="JAAIWN010000012">
    <property type="protein sequence ID" value="NEY81243.1"/>
    <property type="molecule type" value="Genomic_DNA"/>
</dbReference>
<dbReference type="InterPro" id="IPR052529">
    <property type="entry name" value="Bact_Transport_Assoc"/>
</dbReference>
<feature type="domain" description="DUF418" evidence="2">
    <location>
        <begin position="223"/>
        <end position="373"/>
    </location>
</feature>
<dbReference type="AlphaFoldDB" id="A0A6B3VZT9"/>
<keyword evidence="5" id="KW-1185">Reference proteome</keyword>
<dbReference type="PANTHER" id="PTHR30590">
    <property type="entry name" value="INNER MEMBRANE PROTEIN"/>
    <property type="match status" value="1"/>
</dbReference>
<feature type="transmembrane region" description="Helical" evidence="1">
    <location>
        <begin position="143"/>
        <end position="163"/>
    </location>
</feature>
<evidence type="ECO:0000313" key="6">
    <source>
        <dbReference type="Proteomes" id="UP000570010"/>
    </source>
</evidence>
<dbReference type="PANTHER" id="PTHR30590:SF2">
    <property type="entry name" value="INNER MEMBRANE PROTEIN"/>
    <property type="match status" value="1"/>
</dbReference>
<feature type="transmembrane region" description="Helical" evidence="1">
    <location>
        <begin position="12"/>
        <end position="29"/>
    </location>
</feature>
<protein>
    <submittedName>
        <fullName evidence="4">DUF418 domain-containing protein</fullName>
    </submittedName>
</protein>
<reference evidence="3 6" key="2">
    <citation type="submission" date="2020-07" db="EMBL/GenBank/DDBJ databases">
        <authorList>
            <person name="Feng H."/>
        </authorList>
    </citation>
    <scope>NUCLEOTIDE SEQUENCE [LARGE SCALE GENOMIC DNA]</scope>
    <source>
        <strain evidence="6">s-12</strain>
        <strain evidence="3">S-12</strain>
    </source>
</reference>
<feature type="transmembrane region" description="Helical" evidence="1">
    <location>
        <begin position="91"/>
        <end position="109"/>
    </location>
</feature>
<organism evidence="4 5">
    <name type="scientific">Bacillus aquiflavi</name>
    <dbReference type="NCBI Taxonomy" id="2672567"/>
    <lineage>
        <taxon>Bacteria</taxon>
        <taxon>Bacillati</taxon>
        <taxon>Bacillota</taxon>
        <taxon>Bacilli</taxon>
        <taxon>Bacillales</taxon>
        <taxon>Bacillaceae</taxon>
        <taxon>Bacillus</taxon>
    </lineage>
</organism>
<comment type="caution">
    <text evidence="4">The sequence shown here is derived from an EMBL/GenBank/DDBJ whole genome shotgun (WGS) entry which is preliminary data.</text>
</comment>
<gene>
    <name evidence="4" type="ORF">G4D64_06870</name>
    <name evidence="3" type="ORF">H1Z61_06905</name>
</gene>
<feature type="transmembrane region" description="Helical" evidence="1">
    <location>
        <begin position="115"/>
        <end position="131"/>
    </location>
</feature>
<reference evidence="4 5" key="1">
    <citation type="submission" date="2020-02" db="EMBL/GenBank/DDBJ databases">
        <title>Bacillus aquiflavi sp. nov., isolated from yellow water of strong flavor Chinese baijiu in Yibin region of China.</title>
        <authorList>
            <person name="Xie J."/>
        </authorList>
    </citation>
    <scope>NUCLEOTIDE SEQUENCE [LARGE SCALE GENOMIC DNA]</scope>
    <source>
        <strain evidence="4 5">3H-10</strain>
    </source>
</reference>
<keyword evidence="1" id="KW-1133">Transmembrane helix</keyword>
<name>A0A6B3VZT9_9BACI</name>
<sequence length="391" mass="44506">MKRLTILDVVRGFAIFGTLGTNIWIFAKLGDISTMFELTNNWWTTSDGWLNVLGSILINGKFLSLLTILFGVGLAIKYERTLKKGQPWPKAYIWSAILLFIDGFIHFLLVFEYDILMSYAITAIIVSFLVTKSSRTLKWIISILGLLHVAIITLITILFNTLLNDEQLRSELISDNNVFASLYMNGSWLEQIVYRFEHLLSLRLEAMMVLPMNTGLFLIGILLVRANAFASNASGRKIRQQLFKWGMVIGLPLNMLILVNDTLFSFAGRYLFAPVLALGYIGLFAFILEKGYIKFITNRLQEIGRTALSCYILQNILASIIFYGWGFGLGAVNNAWLTVLMAFVICVMMMTFAYFWLLKFRQGPIEAIWRYASNLPFRQKAQASHPKNMTT</sequence>
<dbReference type="EMBL" id="JACEIO010000012">
    <property type="protein sequence ID" value="MBA4536876.1"/>
    <property type="molecule type" value="Genomic_DNA"/>
</dbReference>
<feature type="transmembrane region" description="Helical" evidence="1">
    <location>
        <begin position="271"/>
        <end position="288"/>
    </location>
</feature>
<accession>A0A6B3VZT9</accession>
<keyword evidence="1" id="KW-0812">Transmembrane</keyword>
<dbReference type="InterPro" id="IPR007349">
    <property type="entry name" value="DUF418"/>
</dbReference>
<evidence type="ECO:0000313" key="5">
    <source>
        <dbReference type="Proteomes" id="UP000472971"/>
    </source>
</evidence>
<keyword evidence="1" id="KW-0472">Membrane</keyword>
<dbReference type="Proteomes" id="UP000570010">
    <property type="component" value="Unassembled WGS sequence"/>
</dbReference>